<evidence type="ECO:0000256" key="4">
    <source>
        <dbReference type="SAM" id="SignalP"/>
    </source>
</evidence>
<gene>
    <name evidence="6" type="ORF">QNI22_05450</name>
</gene>
<dbReference type="PANTHER" id="PTHR47572">
    <property type="entry name" value="LIPOPROTEIN-RELATED"/>
    <property type="match status" value="1"/>
</dbReference>
<dbReference type="Gene3D" id="2.120.10.30">
    <property type="entry name" value="TolB, C-terminal domain"/>
    <property type="match status" value="1"/>
</dbReference>
<evidence type="ECO:0000313" key="7">
    <source>
        <dbReference type="Proteomes" id="UP001232063"/>
    </source>
</evidence>
<name>A0AAE3R3N6_9BACT</name>
<dbReference type="InterPro" id="IPR051262">
    <property type="entry name" value="SMP-30/CGR1_Lactonase"/>
</dbReference>
<dbReference type="InterPro" id="IPR005511">
    <property type="entry name" value="SMP-30"/>
</dbReference>
<dbReference type="InterPro" id="IPR011042">
    <property type="entry name" value="6-blade_b-propeller_TolB-like"/>
</dbReference>
<feature type="domain" description="SMP-30/Gluconolactonase/LRE-like region" evidence="5">
    <location>
        <begin position="58"/>
        <end position="321"/>
    </location>
</feature>
<dbReference type="EMBL" id="JASJOU010000001">
    <property type="protein sequence ID" value="MDJ1500077.1"/>
    <property type="molecule type" value="Genomic_DNA"/>
</dbReference>
<feature type="binding site" evidence="3">
    <location>
        <position position="158"/>
    </location>
    <ligand>
        <name>substrate</name>
    </ligand>
</feature>
<dbReference type="GO" id="GO:0016787">
    <property type="term" value="F:hydrolase activity"/>
    <property type="evidence" value="ECO:0007669"/>
    <property type="project" value="UniProtKB-KW"/>
</dbReference>
<dbReference type="AlphaFoldDB" id="A0AAE3R3N6"/>
<organism evidence="6 7">
    <name type="scientific">Xanthocytophaga agilis</name>
    <dbReference type="NCBI Taxonomy" id="3048010"/>
    <lineage>
        <taxon>Bacteria</taxon>
        <taxon>Pseudomonadati</taxon>
        <taxon>Bacteroidota</taxon>
        <taxon>Cytophagia</taxon>
        <taxon>Cytophagales</taxon>
        <taxon>Rhodocytophagaceae</taxon>
        <taxon>Xanthocytophaga</taxon>
    </lineage>
</organism>
<keyword evidence="1" id="KW-0378">Hydrolase</keyword>
<dbReference type="RefSeq" id="WP_314509604.1">
    <property type="nucleotide sequence ID" value="NZ_JASJOU010000001.1"/>
</dbReference>
<proteinExistence type="predicted"/>
<dbReference type="Proteomes" id="UP001232063">
    <property type="component" value="Unassembled WGS sequence"/>
</dbReference>
<feature type="binding site" evidence="3">
    <location>
        <position position="60"/>
    </location>
    <ligand>
        <name>a divalent metal cation</name>
        <dbReference type="ChEBI" id="CHEBI:60240"/>
    </ligand>
</feature>
<keyword evidence="4" id="KW-0732">Signal</keyword>
<feature type="binding site" evidence="3">
    <location>
        <position position="181"/>
    </location>
    <ligand>
        <name>substrate</name>
    </ligand>
</feature>
<feature type="chain" id="PRO_5042245655" evidence="4">
    <location>
        <begin position="23"/>
        <end position="337"/>
    </location>
</feature>
<feature type="binding site" evidence="3">
    <location>
        <position position="213"/>
    </location>
    <ligand>
        <name>a divalent metal cation</name>
        <dbReference type="ChEBI" id="CHEBI:60240"/>
    </ligand>
</feature>
<comment type="caution">
    <text evidence="6">The sequence shown here is derived from an EMBL/GenBank/DDBJ whole genome shotgun (WGS) entry which is preliminary data.</text>
</comment>
<keyword evidence="7" id="KW-1185">Reference proteome</keyword>
<keyword evidence="3" id="KW-0862">Zinc</keyword>
<evidence type="ECO:0000313" key="6">
    <source>
        <dbReference type="EMBL" id="MDJ1500077.1"/>
    </source>
</evidence>
<comment type="cofactor">
    <cofactor evidence="3">
        <name>Zn(2+)</name>
        <dbReference type="ChEBI" id="CHEBI:29105"/>
    </cofactor>
    <text evidence="3">Binds 1 divalent metal cation per subunit.</text>
</comment>
<dbReference type="GO" id="GO:0046872">
    <property type="term" value="F:metal ion binding"/>
    <property type="evidence" value="ECO:0007669"/>
    <property type="project" value="UniProtKB-KW"/>
</dbReference>
<keyword evidence="3" id="KW-0479">Metal-binding</keyword>
<sequence>MYPFKKFLSILSGVLLAGSALSQTNYPTIGKVVRIDPKLDNLLGKEAKIEVLASGFVWTEGPVWVKEGSYLLFNDIPPNTLFKWKEEEGITSFLKPSGYTGIGRYSNEPGSNGLILNQKGELIACEHGDRRVSLMPLSGGGKRTLADNYQGKRFNSPNDVVQKSDGSYYFTDPPYGLPQQENDPSRETSICGVYRISPDGKVSLLISDLTRPNGLAFSPDEKILYVAQSDPQKAIIMAYPVLKDGNLGKGKLFFDATANVSTMKGLPDGLKVDRNGNLFATGPGGVMVLSPEGTLLGRIDTGEATANCAFGDDGSTLYITADMYLCRIKTKTKGVGF</sequence>
<dbReference type="SUPFAM" id="SSF63829">
    <property type="entry name" value="Calcium-dependent phosphotriesterase"/>
    <property type="match status" value="1"/>
</dbReference>
<protein>
    <submittedName>
        <fullName evidence="6">SMP-30/gluconolactonase/LRE family protein</fullName>
    </submittedName>
</protein>
<dbReference type="Pfam" id="PF08450">
    <property type="entry name" value="SGL"/>
    <property type="match status" value="1"/>
</dbReference>
<evidence type="ECO:0000256" key="3">
    <source>
        <dbReference type="PIRSR" id="PIRSR605511-2"/>
    </source>
</evidence>
<feature type="signal peptide" evidence="4">
    <location>
        <begin position="1"/>
        <end position="22"/>
    </location>
</feature>
<feature type="active site" description="Proton donor/acceptor" evidence="2">
    <location>
        <position position="268"/>
    </location>
</feature>
<evidence type="ECO:0000259" key="5">
    <source>
        <dbReference type="Pfam" id="PF08450"/>
    </source>
</evidence>
<evidence type="ECO:0000256" key="1">
    <source>
        <dbReference type="ARBA" id="ARBA00022801"/>
    </source>
</evidence>
<feature type="binding site" evidence="3">
    <location>
        <position position="268"/>
    </location>
    <ligand>
        <name>a divalent metal cation</name>
        <dbReference type="ChEBI" id="CHEBI:60240"/>
    </ligand>
</feature>
<evidence type="ECO:0000256" key="2">
    <source>
        <dbReference type="PIRSR" id="PIRSR605511-1"/>
    </source>
</evidence>
<dbReference type="PRINTS" id="PR01790">
    <property type="entry name" value="SMP30FAMILY"/>
</dbReference>
<reference evidence="6" key="1">
    <citation type="submission" date="2023-05" db="EMBL/GenBank/DDBJ databases">
        <authorList>
            <person name="Zhang X."/>
        </authorList>
    </citation>
    <scope>NUCLEOTIDE SEQUENCE</scope>
    <source>
        <strain evidence="6">BD1B2-1</strain>
    </source>
</reference>
<dbReference type="InterPro" id="IPR013658">
    <property type="entry name" value="SGL"/>
</dbReference>
<accession>A0AAE3R3N6</accession>
<dbReference type="PANTHER" id="PTHR47572:SF4">
    <property type="entry name" value="LACTONASE DRP35"/>
    <property type="match status" value="1"/>
</dbReference>